<dbReference type="InterPro" id="IPR000504">
    <property type="entry name" value="RRM_dom"/>
</dbReference>
<evidence type="ECO:0000259" key="2">
    <source>
        <dbReference type="PROSITE" id="PS50102"/>
    </source>
</evidence>
<dbReference type="PANTHER" id="PTHR36309">
    <property type="entry name" value="RNA-BINDING (RRM/RBD/RNP MOTIFS) FAMILY PROTEIN"/>
    <property type="match status" value="1"/>
</dbReference>
<dbReference type="PANTHER" id="PTHR36309:SF1">
    <property type="entry name" value="RNA-BINDING (RRM_RBD_RNP MOTIFS) FAMILY PROTEIN"/>
    <property type="match status" value="1"/>
</dbReference>
<dbReference type="CDD" id="cd00590">
    <property type="entry name" value="RRM_SF"/>
    <property type="match status" value="1"/>
</dbReference>
<dbReference type="Proteomes" id="UP000249390">
    <property type="component" value="Unassembled WGS sequence"/>
</dbReference>
<dbReference type="PROSITE" id="PS50102">
    <property type="entry name" value="RRM"/>
    <property type="match status" value="1"/>
</dbReference>
<dbReference type="EMBL" id="NQVE01000135">
    <property type="protein sequence ID" value="RAL45206.1"/>
    <property type="molecule type" value="Genomic_DNA"/>
</dbReference>
<organism evidence="3 4">
    <name type="scientific">Cuscuta australis</name>
    <dbReference type="NCBI Taxonomy" id="267555"/>
    <lineage>
        <taxon>Eukaryota</taxon>
        <taxon>Viridiplantae</taxon>
        <taxon>Streptophyta</taxon>
        <taxon>Embryophyta</taxon>
        <taxon>Tracheophyta</taxon>
        <taxon>Spermatophyta</taxon>
        <taxon>Magnoliopsida</taxon>
        <taxon>eudicotyledons</taxon>
        <taxon>Gunneridae</taxon>
        <taxon>Pentapetalae</taxon>
        <taxon>asterids</taxon>
        <taxon>lamiids</taxon>
        <taxon>Solanales</taxon>
        <taxon>Convolvulaceae</taxon>
        <taxon>Cuscuteae</taxon>
        <taxon>Cuscuta</taxon>
        <taxon>Cuscuta subgen. Grammica</taxon>
        <taxon>Cuscuta sect. Cleistogrammica</taxon>
    </lineage>
</organism>
<dbReference type="Gene3D" id="3.30.70.330">
    <property type="match status" value="1"/>
</dbReference>
<dbReference type="GO" id="GO:0003723">
    <property type="term" value="F:RNA binding"/>
    <property type="evidence" value="ECO:0007669"/>
    <property type="project" value="UniProtKB-UniRule"/>
</dbReference>
<dbReference type="Pfam" id="PF00076">
    <property type="entry name" value="RRM_1"/>
    <property type="match status" value="1"/>
</dbReference>
<accession>A0A328DIC8</accession>
<dbReference type="InterPro" id="IPR035979">
    <property type="entry name" value="RBD_domain_sf"/>
</dbReference>
<gene>
    <name evidence="3" type="ORF">DM860_014616</name>
</gene>
<evidence type="ECO:0000256" key="1">
    <source>
        <dbReference type="PROSITE-ProRule" id="PRU00176"/>
    </source>
</evidence>
<keyword evidence="4" id="KW-1185">Reference proteome</keyword>
<dbReference type="InterPro" id="IPR012677">
    <property type="entry name" value="Nucleotide-bd_a/b_plait_sf"/>
</dbReference>
<protein>
    <recommendedName>
        <fullName evidence="2">RRM domain-containing protein</fullName>
    </recommendedName>
</protein>
<sequence length="199" mass="22577">MMESSADEAFSAFEAKVKRTVYIDNLSPLVNESVLRSAFGQFGNVISVQFIPNYLEPANSQAALIEMENAKQAEGIISDISNSPFMVSGMPRPVRALPAENEMFDDRPKRKKGKILVRWLEPDDPNFKVSEELVKLTRKHSDEAKYLKACLEKEDKELADQQAEALKSNYKKYELIDNIFADKTAHRLGDRYNIRVSDA</sequence>
<name>A0A328DIC8_9ASTE</name>
<dbReference type="SUPFAM" id="SSF54928">
    <property type="entry name" value="RNA-binding domain, RBD"/>
    <property type="match status" value="1"/>
</dbReference>
<comment type="caution">
    <text evidence="3">The sequence shown here is derived from an EMBL/GenBank/DDBJ whole genome shotgun (WGS) entry which is preliminary data.</text>
</comment>
<dbReference type="AlphaFoldDB" id="A0A328DIC8"/>
<proteinExistence type="predicted"/>
<dbReference type="InterPro" id="IPR053316">
    <property type="entry name" value="Epigenetic_reg_gene_expr"/>
</dbReference>
<keyword evidence="1" id="KW-0694">RNA-binding</keyword>
<evidence type="ECO:0000313" key="4">
    <source>
        <dbReference type="Proteomes" id="UP000249390"/>
    </source>
</evidence>
<evidence type="ECO:0000313" key="3">
    <source>
        <dbReference type="EMBL" id="RAL45206.1"/>
    </source>
</evidence>
<reference evidence="3 4" key="1">
    <citation type="submission" date="2018-06" db="EMBL/GenBank/DDBJ databases">
        <title>The Genome of Cuscuta australis (Dodder) Provides Insight into the Evolution of Plant Parasitism.</title>
        <authorList>
            <person name="Liu H."/>
        </authorList>
    </citation>
    <scope>NUCLEOTIDE SEQUENCE [LARGE SCALE GENOMIC DNA]</scope>
    <source>
        <strain evidence="4">cv. Yunnan</strain>
        <tissue evidence="3">Vines</tissue>
    </source>
</reference>
<feature type="domain" description="RRM" evidence="2">
    <location>
        <begin position="19"/>
        <end position="101"/>
    </location>
</feature>